<accession>E6PTM2</accession>
<organism evidence="2">
    <name type="scientific">mine drainage metagenome</name>
    <dbReference type="NCBI Taxonomy" id="410659"/>
    <lineage>
        <taxon>unclassified sequences</taxon>
        <taxon>metagenomes</taxon>
        <taxon>ecological metagenomes</taxon>
    </lineage>
</organism>
<feature type="region of interest" description="Disordered" evidence="1">
    <location>
        <begin position="417"/>
        <end position="460"/>
    </location>
</feature>
<sequence length="460" mass="50124">MSTPHPQSPGVEPGVPDAVHTAQNQAAPAGDGPSGADAGRGGTGAPPSNTAPDNCNFKYQPLRWGIDSLYLSYPGELHLDREQELRALKLLAQGPDFEASKAQLQLGPHVFEVKDKSSGLFPFTLVDDAYMIRLSAKRAKSLPMAYVQVSSRLLSHLGAAAIEAELRAILAQLGEVHPPKVSRVDLFLDFACDCDMESWGREAWITKAAAVNQYAKQSTFTGWTIGEGGGIMARLYHKLLECETSGKSYLLDLWRQAGWDGKLPVWRLEFEFKREVLTQLGLDGLLSVLDARAGLWDYATTQWLKLTQPSETDQARSRWPLHPLWLLLASVDWIGEGGPLLRTYEPSRAPSPAWLGARALSLVASMAAVVGITDLDAAAAELVHLAHNSLADRYSLSGVSLDAGFVELVEANNRKYNLRLNPPPQPKRPQSAMPLNVPASPHKLAEGESINPYERASKGQ</sequence>
<evidence type="ECO:0000313" key="2">
    <source>
        <dbReference type="EMBL" id="CBH98279.1"/>
    </source>
</evidence>
<comment type="caution">
    <text evidence="2">The sequence shown here is derived from an EMBL/GenBank/DDBJ whole genome shotgun (WGS) entry which is preliminary data.</text>
</comment>
<protein>
    <recommendedName>
        <fullName evidence="3">Replication initiation factor</fullName>
    </recommendedName>
</protein>
<feature type="compositionally biased region" description="Low complexity" evidence="1">
    <location>
        <begin position="26"/>
        <end position="37"/>
    </location>
</feature>
<reference evidence="2" key="1">
    <citation type="submission" date="2009-10" db="EMBL/GenBank/DDBJ databases">
        <title>Diversity of trophic interactions inside an arsenic-rich microbial ecosystem.</title>
        <authorList>
            <person name="Bertin P.N."/>
            <person name="Heinrich-Salmeron A."/>
            <person name="Pelletier E."/>
            <person name="Goulhen-Chollet F."/>
            <person name="Arsene-Ploetze F."/>
            <person name="Gallien S."/>
            <person name="Calteau A."/>
            <person name="Vallenet D."/>
            <person name="Casiot C."/>
            <person name="Chane-Woon-Ming B."/>
            <person name="Giloteaux L."/>
            <person name="Barakat M."/>
            <person name="Bonnefoy V."/>
            <person name="Bruneel O."/>
            <person name="Chandler M."/>
            <person name="Cleiss J."/>
            <person name="Duran R."/>
            <person name="Elbaz-Poulichet F."/>
            <person name="Fonknechten N."/>
            <person name="Lauga B."/>
            <person name="Mornico D."/>
            <person name="Ortet P."/>
            <person name="Schaeffer C."/>
            <person name="Siguier P."/>
            <person name="Alexander Thil Smith A."/>
            <person name="Van Dorsselaer A."/>
            <person name="Weissenbach J."/>
            <person name="Medigue C."/>
            <person name="Le Paslier D."/>
        </authorList>
    </citation>
    <scope>NUCLEOTIDE SEQUENCE</scope>
</reference>
<evidence type="ECO:0008006" key="3">
    <source>
        <dbReference type="Google" id="ProtNLM"/>
    </source>
</evidence>
<gene>
    <name evidence="2" type="ORF">CARN2_3755</name>
</gene>
<proteinExistence type="predicted"/>
<dbReference type="EMBL" id="CABM01000050">
    <property type="protein sequence ID" value="CBH98279.1"/>
    <property type="molecule type" value="Genomic_DNA"/>
</dbReference>
<dbReference type="AlphaFoldDB" id="E6PTM2"/>
<feature type="region of interest" description="Disordered" evidence="1">
    <location>
        <begin position="1"/>
        <end position="54"/>
    </location>
</feature>
<name>E6PTM2_9ZZZZ</name>
<evidence type="ECO:0000256" key="1">
    <source>
        <dbReference type="SAM" id="MobiDB-lite"/>
    </source>
</evidence>